<reference evidence="2 3" key="1">
    <citation type="submission" date="2013-12" db="EMBL/GenBank/DDBJ databases">
        <title>Draft genome of the parsitic nematode Ancylostoma duodenale.</title>
        <authorList>
            <person name="Mitreva M."/>
        </authorList>
    </citation>
    <scope>NUCLEOTIDE SEQUENCE [LARGE SCALE GENOMIC DNA]</scope>
    <source>
        <strain evidence="2 3">Zhejiang</strain>
    </source>
</reference>
<feature type="region of interest" description="Disordered" evidence="1">
    <location>
        <begin position="121"/>
        <end position="143"/>
    </location>
</feature>
<organism evidence="2 3">
    <name type="scientific">Ancylostoma duodenale</name>
    <dbReference type="NCBI Taxonomy" id="51022"/>
    <lineage>
        <taxon>Eukaryota</taxon>
        <taxon>Metazoa</taxon>
        <taxon>Ecdysozoa</taxon>
        <taxon>Nematoda</taxon>
        <taxon>Chromadorea</taxon>
        <taxon>Rhabditida</taxon>
        <taxon>Rhabditina</taxon>
        <taxon>Rhabditomorpha</taxon>
        <taxon>Strongyloidea</taxon>
        <taxon>Ancylostomatidae</taxon>
        <taxon>Ancylostomatinae</taxon>
        <taxon>Ancylostoma</taxon>
    </lineage>
</organism>
<feature type="non-terminal residue" evidence="2">
    <location>
        <position position="143"/>
    </location>
</feature>
<proteinExistence type="predicted"/>
<dbReference type="Proteomes" id="UP000054047">
    <property type="component" value="Unassembled WGS sequence"/>
</dbReference>
<evidence type="ECO:0000313" key="2">
    <source>
        <dbReference type="EMBL" id="KIH45814.1"/>
    </source>
</evidence>
<accession>A0A0C2FGG6</accession>
<sequence>MVYRIIAIDETKIGSHSTLRLILPAETMFLADAVELSRHSRANVLSLGLGGGAVNSFLQYNFPEMNITVVEISAQMISLARKWFDLQIDDHHRVIHADGLTFLKQQEEKALKKRLDEHRRALMQPSQSYPSNGFSKHRATTHA</sequence>
<protein>
    <submittedName>
        <fullName evidence="2">Uncharacterized protein</fullName>
    </submittedName>
</protein>
<dbReference type="SUPFAM" id="SSF53335">
    <property type="entry name" value="S-adenosyl-L-methionine-dependent methyltransferases"/>
    <property type="match status" value="1"/>
</dbReference>
<feature type="compositionally biased region" description="Polar residues" evidence="1">
    <location>
        <begin position="124"/>
        <end position="134"/>
    </location>
</feature>
<dbReference type="Gene3D" id="3.40.50.150">
    <property type="entry name" value="Vaccinia Virus protein VP39"/>
    <property type="match status" value="1"/>
</dbReference>
<keyword evidence="3" id="KW-1185">Reference proteome</keyword>
<dbReference type="InterPro" id="IPR029063">
    <property type="entry name" value="SAM-dependent_MTases_sf"/>
</dbReference>
<dbReference type="AlphaFoldDB" id="A0A0C2FGG6"/>
<evidence type="ECO:0000313" key="3">
    <source>
        <dbReference type="Proteomes" id="UP000054047"/>
    </source>
</evidence>
<gene>
    <name evidence="2" type="ORF">ANCDUO_24140</name>
</gene>
<evidence type="ECO:0000256" key="1">
    <source>
        <dbReference type="SAM" id="MobiDB-lite"/>
    </source>
</evidence>
<dbReference type="EMBL" id="KN771090">
    <property type="protein sequence ID" value="KIH45814.1"/>
    <property type="molecule type" value="Genomic_DNA"/>
</dbReference>
<name>A0A0C2FGG6_9BILA</name>
<dbReference type="OrthoDB" id="2016285at2759"/>